<feature type="compositionally biased region" description="Polar residues" evidence="1">
    <location>
        <begin position="333"/>
        <end position="342"/>
    </location>
</feature>
<dbReference type="PROSITE" id="PS50914">
    <property type="entry name" value="BON"/>
    <property type="match status" value="1"/>
</dbReference>
<evidence type="ECO:0000256" key="1">
    <source>
        <dbReference type="SAM" id="MobiDB-lite"/>
    </source>
</evidence>
<sequence>MNRKHRNQSMQSQQPRGTRAGQQFNQNYGSNQSYGSSHSDQDQDYEGMQTGPRSRNFSGNSSWSADDSALDNTRSSSQSYRDTDYDLDGSTYGGQGRSPRGMDRNFGGRLGASEYGSSYGSTYGEYETNDRNRQPSRYSPLDEDRYSGSDRGSRFASDRNMDRSGSSSERFGYPSNMNAWSGADRSYNSGRTPGRMGQGTFGTQDMDSTNLHSYGAAGTSAFGTFGDGVADRSDWGSTHSNLRNFHGKGPKGYKRSDDRIKEDVCETLARDPRIDASEIEVKVDNAMVTLSGTVDSREVKRAAEMIIENLSGVDDVKNDLKVKRSEEAGYDMQASSGTSRLNSGASSSQTSKSTSTKGTSHI</sequence>
<dbReference type="Proteomes" id="UP001302274">
    <property type="component" value="Unassembled WGS sequence"/>
</dbReference>
<accession>A0ABU5VRG3</accession>
<dbReference type="InterPro" id="IPR007055">
    <property type="entry name" value="BON_dom"/>
</dbReference>
<feature type="compositionally biased region" description="Low complexity" evidence="1">
    <location>
        <begin position="113"/>
        <end position="126"/>
    </location>
</feature>
<feature type="region of interest" description="Disordered" evidence="1">
    <location>
        <begin position="1"/>
        <end position="191"/>
    </location>
</feature>
<evidence type="ECO:0000259" key="2">
    <source>
        <dbReference type="PROSITE" id="PS50914"/>
    </source>
</evidence>
<name>A0ABU5VRG3_9BACT</name>
<feature type="compositionally biased region" description="Polar residues" evidence="1">
    <location>
        <begin position="51"/>
        <end position="80"/>
    </location>
</feature>
<feature type="compositionally biased region" description="Low complexity" evidence="1">
    <location>
        <begin position="343"/>
        <end position="362"/>
    </location>
</feature>
<dbReference type="PANTHER" id="PTHR34606">
    <property type="entry name" value="BON DOMAIN-CONTAINING PROTEIN"/>
    <property type="match status" value="1"/>
</dbReference>
<dbReference type="Gene3D" id="3.30.1340.30">
    <property type="match status" value="1"/>
</dbReference>
<proteinExistence type="predicted"/>
<feature type="compositionally biased region" description="Polar residues" evidence="1">
    <location>
        <begin position="8"/>
        <end position="38"/>
    </location>
</feature>
<comment type="caution">
    <text evidence="3">The sequence shown here is derived from an EMBL/GenBank/DDBJ whole genome shotgun (WGS) entry which is preliminary data.</text>
</comment>
<evidence type="ECO:0000313" key="4">
    <source>
        <dbReference type="Proteomes" id="UP001302274"/>
    </source>
</evidence>
<dbReference type="InterPro" id="IPR014004">
    <property type="entry name" value="Transpt-assoc_nodulatn_dom_bac"/>
</dbReference>
<dbReference type="InterPro" id="IPR051686">
    <property type="entry name" value="Lipoprotein_DolP"/>
</dbReference>
<feature type="compositionally biased region" description="Basic and acidic residues" evidence="1">
    <location>
        <begin position="140"/>
        <end position="162"/>
    </location>
</feature>
<gene>
    <name evidence="3" type="ORF">SHI21_05535</name>
</gene>
<feature type="region of interest" description="Disordered" evidence="1">
    <location>
        <begin position="324"/>
        <end position="362"/>
    </location>
</feature>
<evidence type="ECO:0000313" key="3">
    <source>
        <dbReference type="EMBL" id="MEA9355648.1"/>
    </source>
</evidence>
<dbReference type="EMBL" id="JAYGJQ010000001">
    <property type="protein sequence ID" value="MEA9355648.1"/>
    <property type="molecule type" value="Genomic_DNA"/>
</dbReference>
<feature type="compositionally biased region" description="Polar residues" evidence="1">
    <location>
        <begin position="163"/>
        <end position="179"/>
    </location>
</feature>
<protein>
    <submittedName>
        <fullName evidence="3">BON domain-containing protein</fullName>
    </submittedName>
</protein>
<keyword evidence="4" id="KW-1185">Reference proteome</keyword>
<dbReference type="RefSeq" id="WP_323575266.1">
    <property type="nucleotide sequence ID" value="NZ_JAYGJQ010000001.1"/>
</dbReference>
<dbReference type="SMART" id="SM00749">
    <property type="entry name" value="BON"/>
    <property type="match status" value="1"/>
</dbReference>
<dbReference type="Pfam" id="PF04972">
    <property type="entry name" value="BON"/>
    <property type="match status" value="1"/>
</dbReference>
<organism evidence="3 4">
    <name type="scientific">Bacteriovorax antarcticus</name>
    <dbReference type="NCBI Taxonomy" id="3088717"/>
    <lineage>
        <taxon>Bacteria</taxon>
        <taxon>Pseudomonadati</taxon>
        <taxon>Bdellovibrionota</taxon>
        <taxon>Bacteriovoracia</taxon>
        <taxon>Bacteriovoracales</taxon>
        <taxon>Bacteriovoracaceae</taxon>
        <taxon>Bacteriovorax</taxon>
    </lineage>
</organism>
<feature type="domain" description="BON" evidence="2">
    <location>
        <begin position="256"/>
        <end position="324"/>
    </location>
</feature>
<reference evidence="3 4" key="1">
    <citation type="submission" date="2023-11" db="EMBL/GenBank/DDBJ databases">
        <title>A Novel Polar Bacteriovorax (B. antarcticus) Isolated from the Biocrust in Antarctica.</title>
        <authorList>
            <person name="Mun W."/>
            <person name="Choi S.Y."/>
            <person name="Mitchell R.J."/>
        </authorList>
    </citation>
    <scope>NUCLEOTIDE SEQUENCE [LARGE SCALE GENOMIC DNA]</scope>
    <source>
        <strain evidence="3 4">PP10</strain>
    </source>
</reference>
<dbReference type="PANTHER" id="PTHR34606:SF15">
    <property type="entry name" value="BON DOMAIN-CONTAINING PROTEIN"/>
    <property type="match status" value="1"/>
</dbReference>